<evidence type="ECO:0000256" key="9">
    <source>
        <dbReference type="ARBA" id="ARBA00023201"/>
    </source>
</evidence>
<evidence type="ECO:0000256" key="7">
    <source>
        <dbReference type="ARBA" id="ARBA00023065"/>
    </source>
</evidence>
<dbReference type="GO" id="GO:0015386">
    <property type="term" value="F:potassium:proton antiporter activity"/>
    <property type="evidence" value="ECO:0007669"/>
    <property type="project" value="TreeGrafter"/>
</dbReference>
<feature type="transmembrane region" description="Helical" evidence="10">
    <location>
        <begin position="182"/>
        <end position="204"/>
    </location>
</feature>
<feature type="transmembrane region" description="Helical" evidence="10">
    <location>
        <begin position="342"/>
        <end position="364"/>
    </location>
</feature>
<keyword evidence="6 10" id="KW-0915">Sodium</keyword>
<keyword evidence="10" id="KW-0050">Antiport</keyword>
<comment type="similarity">
    <text evidence="10">Belongs to the monovalent cation:proton antiporter 1 (CPA1) transporter (TC 2.A.36) family.</text>
</comment>
<feature type="transmembrane region" description="Helical" evidence="10">
    <location>
        <begin position="384"/>
        <end position="408"/>
    </location>
</feature>
<dbReference type="GO" id="GO:0005886">
    <property type="term" value="C:plasma membrane"/>
    <property type="evidence" value="ECO:0007669"/>
    <property type="project" value="UniProtKB-SubCell"/>
</dbReference>
<protein>
    <submittedName>
        <fullName evidence="12">Na+/H+ antiporter</fullName>
    </submittedName>
</protein>
<dbReference type="Proteomes" id="UP001220610">
    <property type="component" value="Chromosome"/>
</dbReference>
<accession>A0AAJ5WPQ2</accession>
<dbReference type="PANTHER" id="PTHR10110">
    <property type="entry name" value="SODIUM/HYDROGEN EXCHANGER"/>
    <property type="match status" value="1"/>
</dbReference>
<keyword evidence="5 10" id="KW-1133">Transmembrane helix</keyword>
<dbReference type="Gene3D" id="6.10.140.1330">
    <property type="match status" value="1"/>
</dbReference>
<keyword evidence="8 10" id="KW-0472">Membrane</keyword>
<name>A0AAJ5WPQ2_9BACT</name>
<keyword evidence="7 10" id="KW-0406">Ion transport</keyword>
<gene>
    <name evidence="12" type="ORF">P0Y53_21075</name>
</gene>
<dbReference type="EMBL" id="CP119311">
    <property type="protein sequence ID" value="WEK34989.1"/>
    <property type="molecule type" value="Genomic_DNA"/>
</dbReference>
<comment type="function">
    <text evidence="10">Na(+)/H(+) antiporter that extrudes sodium in exchange for external protons.</text>
</comment>
<keyword evidence="2 10" id="KW-0813">Transport</keyword>
<dbReference type="InterPro" id="IPR018422">
    <property type="entry name" value="Cation/H_exchanger_CPA1"/>
</dbReference>
<sequence length="436" mass="47816">MENYSIVIFILFIMIGLSALADKIRLPYPVLLITAGIAIGFIPDLPHIELNPEIIFLIFLPPLLYDAAFNIDAREFRTHFNTISTLAISLVFISAAAIAVVAYFLIPGMTWPLAFVLGSILSATDAVAAINVTKGLGLSHKTTTILEGESLVNDASALVAYHFAVAAVTGTAFVIWKASLEFVVLMAGGLLIGFIAAKALGYIIRLTKHNSLATISFMLLMPFVAYRVAEEMNVSGVIAVVVLGLAISRYSHQVLPESVRKESKSFWDVIIFLLNGLIFILIGLQFPYVVESMNRSHLLLYIGYALLIAAVAFLVRLVRVLTQRISLQRGFQYKRGRITENALLDLRSSLIISWSGMRGIVSLATAMALPATLENGEPFPLRSATIFIATAVVLITIVGQGTTLPWLVKWLAKKGPEPEILAEPEVPRRRPPFRRR</sequence>
<evidence type="ECO:0000256" key="2">
    <source>
        <dbReference type="ARBA" id="ARBA00022448"/>
    </source>
</evidence>
<feature type="transmembrane region" description="Helical" evidence="10">
    <location>
        <begin position="298"/>
        <end position="321"/>
    </location>
</feature>
<dbReference type="NCBIfam" id="TIGR00831">
    <property type="entry name" value="a_cpa1"/>
    <property type="match status" value="1"/>
</dbReference>
<dbReference type="PANTHER" id="PTHR10110:SF86">
    <property type="entry name" value="SODIUM_HYDROGEN EXCHANGER 7"/>
    <property type="match status" value="1"/>
</dbReference>
<dbReference type="InterPro" id="IPR006153">
    <property type="entry name" value="Cation/H_exchanger_TM"/>
</dbReference>
<evidence type="ECO:0000256" key="8">
    <source>
        <dbReference type="ARBA" id="ARBA00023136"/>
    </source>
</evidence>
<feature type="transmembrane region" description="Helical" evidence="10">
    <location>
        <begin position="54"/>
        <end position="71"/>
    </location>
</feature>
<comment type="subcellular location">
    <subcellularLocation>
        <location evidence="1 10">Cell membrane</location>
        <topology evidence="1 10">Multi-pass membrane protein</topology>
    </subcellularLocation>
</comment>
<evidence type="ECO:0000256" key="5">
    <source>
        <dbReference type="ARBA" id="ARBA00022989"/>
    </source>
</evidence>
<dbReference type="GO" id="GO:0051453">
    <property type="term" value="P:regulation of intracellular pH"/>
    <property type="evidence" value="ECO:0007669"/>
    <property type="project" value="TreeGrafter"/>
</dbReference>
<evidence type="ECO:0000256" key="6">
    <source>
        <dbReference type="ARBA" id="ARBA00023053"/>
    </source>
</evidence>
<dbReference type="GO" id="GO:0015385">
    <property type="term" value="F:sodium:proton antiporter activity"/>
    <property type="evidence" value="ECO:0007669"/>
    <property type="project" value="InterPro"/>
</dbReference>
<evidence type="ECO:0000256" key="10">
    <source>
        <dbReference type="RuleBase" id="RU366002"/>
    </source>
</evidence>
<feature type="domain" description="Cation/H+ exchanger transmembrane" evidence="11">
    <location>
        <begin position="12"/>
        <end position="410"/>
    </location>
</feature>
<organism evidence="12 13">
    <name type="scientific">Candidatus Pseudobacter hemicellulosilyticus</name>
    <dbReference type="NCBI Taxonomy" id="3121375"/>
    <lineage>
        <taxon>Bacteria</taxon>
        <taxon>Pseudomonadati</taxon>
        <taxon>Bacteroidota</taxon>
        <taxon>Chitinophagia</taxon>
        <taxon>Chitinophagales</taxon>
        <taxon>Chitinophagaceae</taxon>
        <taxon>Pseudobacter</taxon>
    </lineage>
</organism>
<feature type="transmembrane region" description="Helical" evidence="10">
    <location>
        <begin position="28"/>
        <end position="48"/>
    </location>
</feature>
<feature type="transmembrane region" description="Helical" evidence="10">
    <location>
        <begin position="266"/>
        <end position="286"/>
    </location>
</feature>
<evidence type="ECO:0000256" key="1">
    <source>
        <dbReference type="ARBA" id="ARBA00004651"/>
    </source>
</evidence>
<proteinExistence type="inferred from homology"/>
<keyword evidence="4 10" id="KW-0812">Transmembrane</keyword>
<dbReference type="AlphaFoldDB" id="A0AAJ5WPQ2"/>
<dbReference type="InterPro" id="IPR004705">
    <property type="entry name" value="Cation/H_exchanger_CPA1_bac"/>
</dbReference>
<feature type="transmembrane region" description="Helical" evidence="10">
    <location>
        <begin position="151"/>
        <end position="176"/>
    </location>
</feature>
<evidence type="ECO:0000259" key="11">
    <source>
        <dbReference type="Pfam" id="PF00999"/>
    </source>
</evidence>
<evidence type="ECO:0000256" key="4">
    <source>
        <dbReference type="ARBA" id="ARBA00022692"/>
    </source>
</evidence>
<evidence type="ECO:0000256" key="3">
    <source>
        <dbReference type="ARBA" id="ARBA00022475"/>
    </source>
</evidence>
<dbReference type="Pfam" id="PF00999">
    <property type="entry name" value="Na_H_Exchanger"/>
    <property type="match status" value="1"/>
</dbReference>
<evidence type="ECO:0000313" key="12">
    <source>
        <dbReference type="EMBL" id="WEK34989.1"/>
    </source>
</evidence>
<evidence type="ECO:0000313" key="13">
    <source>
        <dbReference type="Proteomes" id="UP001220610"/>
    </source>
</evidence>
<reference evidence="12" key="1">
    <citation type="submission" date="2023-03" db="EMBL/GenBank/DDBJ databases">
        <title>Andean soil-derived lignocellulolytic bacterial consortium as a source of novel taxa and putative plastic-active enzymes.</title>
        <authorList>
            <person name="Diaz-Garcia L."/>
            <person name="Chuvochina M."/>
            <person name="Feuerriegel G."/>
            <person name="Bunk B."/>
            <person name="Sproer C."/>
            <person name="Streit W.R."/>
            <person name="Rodriguez L.M."/>
            <person name="Overmann J."/>
            <person name="Jimenez D.J."/>
        </authorList>
    </citation>
    <scope>NUCLEOTIDE SEQUENCE</scope>
    <source>
        <strain evidence="12">MAG 7</strain>
    </source>
</reference>
<feature type="transmembrane region" description="Helical" evidence="10">
    <location>
        <begin position="235"/>
        <end position="254"/>
    </location>
</feature>
<keyword evidence="3 10" id="KW-1003">Cell membrane</keyword>
<feature type="transmembrane region" description="Helical" evidence="10">
    <location>
        <begin position="83"/>
        <end position="105"/>
    </location>
</feature>
<keyword evidence="9 10" id="KW-0739">Sodium transport</keyword>
<feature type="transmembrane region" description="Helical" evidence="10">
    <location>
        <begin position="6"/>
        <end position="21"/>
    </location>
</feature>
<dbReference type="GO" id="GO:0098719">
    <property type="term" value="P:sodium ion import across plasma membrane"/>
    <property type="evidence" value="ECO:0007669"/>
    <property type="project" value="TreeGrafter"/>
</dbReference>